<dbReference type="PANTHER" id="PTHR43178:SF5">
    <property type="entry name" value="LIPOAMIDE ACYLTRANSFERASE COMPONENT OF BRANCHED-CHAIN ALPHA-KETO ACID DEHYDROGENASE COMPLEX, MITOCHONDRIAL"/>
    <property type="match status" value="1"/>
</dbReference>
<sequence>MSEQIKMPQLGESVTEGTITRWLVQPGDRVDKYDPIADVTTDKVNAEVPSSFAGVIQELVAGEDETVQVGDLICYIQTAEKGADTENEDQQKASGGPEAKESEQNTEESMKSRYSPAVMRLAQENDIDLTQLEGSGRGGRITRKDVEKHIAAAPTPAPEPAEPKEDPARYPTYKTKPPEQMEALSEDKEIPLTQMRKAIASNMVKSKEEIPHAWTMVEVDVSNIVAYRDRIKDEFKEKEGFSLTFMPFFMKAIVETLKEFPEVNSVWGGDKIIHKKDINISIAVAAEDSLYVPVIKNADEKSIKGLGKEVYSLAKKARLGQLNEDEMQGGTFTINNTGSFGSVQSMPIVNHPQAAILSIESIIKKPVVVQDDMVAIRSMVNLCLSLDHRILDGLICGRFLARIKEKLEAFQLDREHIY</sequence>
<dbReference type="FunFam" id="3.30.559.10:FF:000007">
    <property type="entry name" value="Dihydrolipoamide acetyltransferase component of pyruvate dehydrogenase complex"/>
    <property type="match status" value="1"/>
</dbReference>
<evidence type="ECO:0000256" key="4">
    <source>
        <dbReference type="ARBA" id="ARBA00022737"/>
    </source>
</evidence>
<dbReference type="EC" id="2.3.1.-" evidence="8"/>
<dbReference type="InterPro" id="IPR004167">
    <property type="entry name" value="PSBD"/>
</dbReference>
<comment type="catalytic activity">
    <reaction evidence="7">
        <text>N(6)-[(R)-dihydrolipoyl]-L-lysyl-[protein] + acetyl-CoA = N(6)-[(R)-S(8)-acetyldihydrolipoyl]-L-lysyl-[protein] + CoA</text>
        <dbReference type="Rhea" id="RHEA:17017"/>
        <dbReference type="Rhea" id="RHEA-COMP:10475"/>
        <dbReference type="Rhea" id="RHEA-COMP:10478"/>
        <dbReference type="ChEBI" id="CHEBI:57287"/>
        <dbReference type="ChEBI" id="CHEBI:57288"/>
        <dbReference type="ChEBI" id="CHEBI:83100"/>
        <dbReference type="ChEBI" id="CHEBI:83111"/>
        <dbReference type="EC" id="2.3.1.12"/>
    </reaction>
</comment>
<feature type="domain" description="Peripheral subunit-binding (PSBD)" evidence="11">
    <location>
        <begin position="113"/>
        <end position="150"/>
    </location>
</feature>
<evidence type="ECO:0000313" key="12">
    <source>
        <dbReference type="EMBL" id="SFL68836.1"/>
    </source>
</evidence>
<dbReference type="RefSeq" id="WP_090925841.1">
    <property type="nucleotide sequence ID" value="NZ_FOTY01000003.1"/>
</dbReference>
<proteinExistence type="inferred from homology"/>
<dbReference type="SUPFAM" id="SSF52777">
    <property type="entry name" value="CoA-dependent acyltransferases"/>
    <property type="match status" value="1"/>
</dbReference>
<keyword evidence="5 8" id="KW-0450">Lipoyl</keyword>
<dbReference type="InterPro" id="IPR001078">
    <property type="entry name" value="2-oxoacid_DH_actylTfrase"/>
</dbReference>
<dbReference type="Gene3D" id="2.40.50.100">
    <property type="match status" value="1"/>
</dbReference>
<dbReference type="Pfam" id="PF00198">
    <property type="entry name" value="2-oxoacid_dh"/>
    <property type="match status" value="1"/>
</dbReference>
<dbReference type="InterPro" id="IPR011053">
    <property type="entry name" value="Single_hybrid_motif"/>
</dbReference>
<dbReference type="STRING" id="266892.SAMN04488054_103297"/>
<evidence type="ECO:0000256" key="6">
    <source>
        <dbReference type="ARBA" id="ARBA00023315"/>
    </source>
</evidence>
<evidence type="ECO:0000256" key="3">
    <source>
        <dbReference type="ARBA" id="ARBA00022679"/>
    </source>
</evidence>
<evidence type="ECO:0000256" key="8">
    <source>
        <dbReference type="RuleBase" id="RU003423"/>
    </source>
</evidence>
<keyword evidence="3 8" id="KW-0808">Transferase</keyword>
<evidence type="ECO:0000256" key="5">
    <source>
        <dbReference type="ARBA" id="ARBA00022823"/>
    </source>
</evidence>
<reference evidence="12 13" key="1">
    <citation type="submission" date="2016-10" db="EMBL/GenBank/DDBJ databases">
        <authorList>
            <person name="de Groot N.N."/>
        </authorList>
    </citation>
    <scope>NUCLEOTIDE SEQUENCE [LARGE SCALE GENOMIC DNA]</scope>
    <source>
        <strain evidence="12 13">CGMCC 1.6134</strain>
    </source>
</reference>
<dbReference type="InterPro" id="IPR003016">
    <property type="entry name" value="2-oxoA_DH_lipoyl-BS"/>
</dbReference>
<dbReference type="SUPFAM" id="SSF51230">
    <property type="entry name" value="Single hybrid motif"/>
    <property type="match status" value="1"/>
</dbReference>
<dbReference type="PANTHER" id="PTHR43178">
    <property type="entry name" value="DIHYDROLIPOAMIDE ACETYLTRANSFERASE COMPONENT OF PYRUVATE DEHYDROGENASE COMPLEX"/>
    <property type="match status" value="1"/>
</dbReference>
<keyword evidence="4" id="KW-0677">Repeat</keyword>
<dbReference type="InterPro" id="IPR036625">
    <property type="entry name" value="E3-bd_dom_sf"/>
</dbReference>
<dbReference type="SUPFAM" id="SSF47005">
    <property type="entry name" value="Peripheral subunit-binding domain of 2-oxo acid dehydrogenase complex"/>
    <property type="match status" value="1"/>
</dbReference>
<dbReference type="Pfam" id="PF00364">
    <property type="entry name" value="Biotin_lipoyl"/>
    <property type="match status" value="1"/>
</dbReference>
<evidence type="ECO:0000256" key="7">
    <source>
        <dbReference type="ARBA" id="ARBA00048370"/>
    </source>
</evidence>
<dbReference type="GO" id="GO:0005737">
    <property type="term" value="C:cytoplasm"/>
    <property type="evidence" value="ECO:0007669"/>
    <property type="project" value="TreeGrafter"/>
</dbReference>
<dbReference type="GO" id="GO:0004742">
    <property type="term" value="F:dihydrolipoyllysine-residue acetyltransferase activity"/>
    <property type="evidence" value="ECO:0007669"/>
    <property type="project" value="UniProtKB-EC"/>
</dbReference>
<evidence type="ECO:0000256" key="2">
    <source>
        <dbReference type="ARBA" id="ARBA00007317"/>
    </source>
</evidence>
<dbReference type="InterPro" id="IPR023213">
    <property type="entry name" value="CAT-like_dom_sf"/>
</dbReference>
<keyword evidence="6 8" id="KW-0012">Acyltransferase</keyword>
<feature type="region of interest" description="Disordered" evidence="9">
    <location>
        <begin position="82"/>
        <end position="113"/>
    </location>
</feature>
<dbReference type="EMBL" id="FOTY01000003">
    <property type="protein sequence ID" value="SFL68836.1"/>
    <property type="molecule type" value="Genomic_DNA"/>
</dbReference>
<dbReference type="GO" id="GO:0031405">
    <property type="term" value="F:lipoic acid binding"/>
    <property type="evidence" value="ECO:0007669"/>
    <property type="project" value="TreeGrafter"/>
</dbReference>
<comment type="cofactor">
    <cofactor evidence="1 8">
        <name>(R)-lipoate</name>
        <dbReference type="ChEBI" id="CHEBI:83088"/>
    </cofactor>
</comment>
<gene>
    <name evidence="12" type="ORF">SAMN04488054_103297</name>
</gene>
<dbReference type="Pfam" id="PF02817">
    <property type="entry name" value="E3_binding"/>
    <property type="match status" value="1"/>
</dbReference>
<dbReference type="PROSITE" id="PS50968">
    <property type="entry name" value="BIOTINYL_LIPOYL"/>
    <property type="match status" value="1"/>
</dbReference>
<evidence type="ECO:0000256" key="1">
    <source>
        <dbReference type="ARBA" id="ARBA00001938"/>
    </source>
</evidence>
<evidence type="ECO:0000259" key="11">
    <source>
        <dbReference type="PROSITE" id="PS51826"/>
    </source>
</evidence>
<dbReference type="Gene3D" id="3.30.559.10">
    <property type="entry name" value="Chloramphenicol acetyltransferase-like domain"/>
    <property type="match status" value="1"/>
</dbReference>
<accession>A0A1I4JRU2</accession>
<evidence type="ECO:0000256" key="9">
    <source>
        <dbReference type="SAM" id="MobiDB-lite"/>
    </source>
</evidence>
<dbReference type="OrthoDB" id="9805770at2"/>
<evidence type="ECO:0000259" key="10">
    <source>
        <dbReference type="PROSITE" id="PS50968"/>
    </source>
</evidence>
<comment type="similarity">
    <text evidence="2 8">Belongs to the 2-oxoacid dehydrogenase family.</text>
</comment>
<name>A0A1I4JRU2_9BACI</name>
<dbReference type="InterPro" id="IPR000089">
    <property type="entry name" value="Biotin_lipoyl"/>
</dbReference>
<dbReference type="FunFam" id="2.40.50.100:FF:000023">
    <property type="entry name" value="Dihydrolipoamide acetyltransferase component of pyruvate dehydrogenase complex"/>
    <property type="match status" value="1"/>
</dbReference>
<feature type="compositionally biased region" description="Basic and acidic residues" evidence="9">
    <location>
        <begin position="98"/>
        <end position="111"/>
    </location>
</feature>
<evidence type="ECO:0000313" key="13">
    <source>
        <dbReference type="Proteomes" id="UP000199668"/>
    </source>
</evidence>
<organism evidence="12 13">
    <name type="scientific">Salibacterium qingdaonense</name>
    <dbReference type="NCBI Taxonomy" id="266892"/>
    <lineage>
        <taxon>Bacteria</taxon>
        <taxon>Bacillati</taxon>
        <taxon>Bacillota</taxon>
        <taxon>Bacilli</taxon>
        <taxon>Bacillales</taxon>
        <taxon>Bacillaceae</taxon>
    </lineage>
</organism>
<feature type="domain" description="Lipoyl-binding" evidence="10">
    <location>
        <begin position="2"/>
        <end position="77"/>
    </location>
</feature>
<dbReference type="PROSITE" id="PS51826">
    <property type="entry name" value="PSBD"/>
    <property type="match status" value="1"/>
</dbReference>
<dbReference type="Proteomes" id="UP000199668">
    <property type="component" value="Unassembled WGS sequence"/>
</dbReference>
<dbReference type="PROSITE" id="PS00189">
    <property type="entry name" value="LIPOYL"/>
    <property type="match status" value="1"/>
</dbReference>
<keyword evidence="13" id="KW-1185">Reference proteome</keyword>
<dbReference type="AlphaFoldDB" id="A0A1I4JRU2"/>
<dbReference type="InterPro" id="IPR050743">
    <property type="entry name" value="2-oxoacid_DH_E2_comp"/>
</dbReference>
<protein>
    <recommendedName>
        <fullName evidence="8">Dihydrolipoamide acetyltransferase component of pyruvate dehydrogenase complex</fullName>
        <ecNumber evidence="8">2.3.1.-</ecNumber>
    </recommendedName>
</protein>
<dbReference type="CDD" id="cd06849">
    <property type="entry name" value="lipoyl_domain"/>
    <property type="match status" value="1"/>
</dbReference>
<dbReference type="Gene3D" id="4.10.320.10">
    <property type="entry name" value="E3-binding domain"/>
    <property type="match status" value="1"/>
</dbReference>